<evidence type="ECO:0000313" key="1">
    <source>
        <dbReference type="EMBL" id="KAJ6219255.1"/>
    </source>
</evidence>
<dbReference type="EMBL" id="JAPWDV010000002">
    <property type="protein sequence ID" value="KAJ6219255.1"/>
    <property type="molecule type" value="Genomic_DNA"/>
</dbReference>
<evidence type="ECO:0000313" key="2">
    <source>
        <dbReference type="Proteomes" id="UP001142055"/>
    </source>
</evidence>
<reference evidence="1" key="1">
    <citation type="submission" date="2022-12" db="EMBL/GenBank/DDBJ databases">
        <title>Genome assemblies of Blomia tropicalis.</title>
        <authorList>
            <person name="Cui Y."/>
        </authorList>
    </citation>
    <scope>NUCLEOTIDE SEQUENCE</scope>
    <source>
        <tissue evidence="1">Adult mites</tissue>
    </source>
</reference>
<organism evidence="1 2">
    <name type="scientific">Blomia tropicalis</name>
    <name type="common">Mite</name>
    <dbReference type="NCBI Taxonomy" id="40697"/>
    <lineage>
        <taxon>Eukaryota</taxon>
        <taxon>Metazoa</taxon>
        <taxon>Ecdysozoa</taxon>
        <taxon>Arthropoda</taxon>
        <taxon>Chelicerata</taxon>
        <taxon>Arachnida</taxon>
        <taxon>Acari</taxon>
        <taxon>Acariformes</taxon>
        <taxon>Sarcoptiformes</taxon>
        <taxon>Astigmata</taxon>
        <taxon>Glycyphagoidea</taxon>
        <taxon>Echimyopodidae</taxon>
        <taxon>Blomia</taxon>
    </lineage>
</organism>
<sequence length="273" mass="31352">MSSDLLSCRLSMSGQENRRGSILSISSDLEICFEYSDENDSLDYESDFKLDDEISDEEDDVLDDDDEYDSDLFEEEDDKNNNCINNKQNCSELSKIIFYIIAADSNSNGNQDDEQSLEEQLDSLNVAETETQSDELQTDYQLEESEFKFGLYLDNLKSSKYIHPIPSADVEDSIDDVHSSIVQPLTDEEIQRNEECYKRMIDERFIVAESVKNANYRWLLGLADDESDEKSPKISTSKKTVRFQLNVDIGFFKPLPLEFHIPDRNDSNDGDPN</sequence>
<keyword evidence="2" id="KW-1185">Reference proteome</keyword>
<name>A0A9Q0M511_BLOTA</name>
<dbReference type="Proteomes" id="UP001142055">
    <property type="component" value="Chromosome 2"/>
</dbReference>
<comment type="caution">
    <text evidence="1">The sequence shown here is derived from an EMBL/GenBank/DDBJ whole genome shotgun (WGS) entry which is preliminary data.</text>
</comment>
<protein>
    <submittedName>
        <fullName evidence="1">Uncharacterized protein</fullName>
    </submittedName>
</protein>
<accession>A0A9Q0M511</accession>
<dbReference type="AlphaFoldDB" id="A0A9Q0M511"/>
<gene>
    <name evidence="1" type="ORF">RDWZM_005067</name>
</gene>
<proteinExistence type="predicted"/>